<organism evidence="1 2">
    <name type="scientific">Sphingomonas quercus</name>
    <dbReference type="NCBI Taxonomy" id="2842451"/>
    <lineage>
        <taxon>Bacteria</taxon>
        <taxon>Pseudomonadati</taxon>
        <taxon>Pseudomonadota</taxon>
        <taxon>Alphaproteobacteria</taxon>
        <taxon>Sphingomonadales</taxon>
        <taxon>Sphingomonadaceae</taxon>
        <taxon>Sphingomonas</taxon>
    </lineage>
</organism>
<keyword evidence="2" id="KW-1185">Reference proteome</keyword>
<evidence type="ECO:0008006" key="3">
    <source>
        <dbReference type="Google" id="ProtNLM"/>
    </source>
</evidence>
<evidence type="ECO:0000313" key="2">
    <source>
        <dbReference type="Proteomes" id="UP000776276"/>
    </source>
</evidence>
<name>A0ABS6BJJ0_9SPHN</name>
<evidence type="ECO:0000313" key="1">
    <source>
        <dbReference type="EMBL" id="MBU3077601.1"/>
    </source>
</evidence>
<comment type="caution">
    <text evidence="1">The sequence shown here is derived from an EMBL/GenBank/DDBJ whole genome shotgun (WGS) entry which is preliminary data.</text>
</comment>
<dbReference type="EMBL" id="JAHKRT010000003">
    <property type="protein sequence ID" value="MBU3077601.1"/>
    <property type="molecule type" value="Genomic_DNA"/>
</dbReference>
<protein>
    <recommendedName>
        <fullName evidence="3">CDP-Glycerol:Poly(Glycerophosphate) glycerophosphotransferase</fullName>
    </recommendedName>
</protein>
<gene>
    <name evidence="1" type="ORF">KOF26_06935</name>
</gene>
<reference evidence="1 2" key="1">
    <citation type="submission" date="2021-06" db="EMBL/GenBank/DDBJ databases">
        <title>Sphingomonas sp. XMGL2, whole genome shotgun sequencing project.</title>
        <authorList>
            <person name="Zhao G."/>
            <person name="Shen L."/>
        </authorList>
    </citation>
    <scope>NUCLEOTIDE SEQUENCE [LARGE SCALE GENOMIC DNA]</scope>
    <source>
        <strain evidence="1 2">XMGL2</strain>
    </source>
</reference>
<dbReference type="Proteomes" id="UP000776276">
    <property type="component" value="Unassembled WGS sequence"/>
</dbReference>
<sequence length="400" mass="44645">MRIGFLFNHDQIHQVAHSLPIALALARMGTGAEIILATTNARLQAEVTRLAGPALAGAVRLQPLTLRRRGSRLLAAAGGSIIPAAKLLVYRDNLEFFRSLDILVVAEKTSLVLKSRYGLDRLKIVHTRHGAGDRAIGFNAASAGFDHILVSGAKIRDRLIRDAGADPDRISIVGYPKFDMQDPIATHGLMNDGRPIVLYNPHVSPHLSSWYKMGRAILDWFAQHDDYQLIFAPHVMLFERPFVVTIDKLRIDRPGRIEERYLRAPNIHIDLGSRASTTMAYTNRADIYLGDVSSQVYEFLRRPRPCVFVDAHRTDWARDANYLHWSTGPVIGNVAELEQALAESRRDHAARFAPIQDTLFRHSFDLTDEASSDRAARVIARLAGFDHSGWRADALEQTAA</sequence>
<dbReference type="RefSeq" id="WP_216322307.1">
    <property type="nucleotide sequence ID" value="NZ_JAHKRT010000003.1"/>
</dbReference>
<proteinExistence type="predicted"/>
<accession>A0ABS6BJJ0</accession>